<sequence>MKEYRAKLKRQIIWMTAGILFSCMVIVICCVSAVQLGADEHEASFMRGFQSGLFFAWAAIAVYGIVVNVRALRDDKRLRALYIKEHDERLQAIQRESGRAAYCISLFGLLTAAIAAGFFSMTVFAALIGAVLFVSVAGLGAKIWFHRTM</sequence>
<dbReference type="PROSITE" id="PS51257">
    <property type="entry name" value="PROKAR_LIPOPROTEIN"/>
    <property type="match status" value="1"/>
</dbReference>
<reference evidence="2" key="2">
    <citation type="submission" date="2021-09" db="EMBL/GenBank/DDBJ databases">
        <authorList>
            <person name="Gilroy R."/>
        </authorList>
    </citation>
    <scope>NUCLEOTIDE SEQUENCE</scope>
    <source>
        <strain evidence="2">ChiSjej5B23-16112</strain>
    </source>
</reference>
<dbReference type="Proteomes" id="UP000769156">
    <property type="component" value="Unassembled WGS sequence"/>
</dbReference>
<dbReference type="EMBL" id="DYVY01000155">
    <property type="protein sequence ID" value="HJF95004.1"/>
    <property type="molecule type" value="Genomic_DNA"/>
</dbReference>
<keyword evidence="1" id="KW-0472">Membrane</keyword>
<dbReference type="OrthoDB" id="1985140at2"/>
<feature type="transmembrane region" description="Helical" evidence="1">
    <location>
        <begin position="12"/>
        <end position="34"/>
    </location>
</feature>
<organism evidence="2 3">
    <name type="scientific">Lachnoclostridium phocaeense</name>
    <dbReference type="NCBI Taxonomy" id="1871021"/>
    <lineage>
        <taxon>Bacteria</taxon>
        <taxon>Bacillati</taxon>
        <taxon>Bacillota</taxon>
        <taxon>Clostridia</taxon>
        <taxon>Lachnospirales</taxon>
        <taxon>Lachnospiraceae</taxon>
    </lineage>
</organism>
<feature type="transmembrane region" description="Helical" evidence="1">
    <location>
        <begin position="100"/>
        <end position="119"/>
    </location>
</feature>
<evidence type="ECO:0008006" key="4">
    <source>
        <dbReference type="Google" id="ProtNLM"/>
    </source>
</evidence>
<evidence type="ECO:0000313" key="2">
    <source>
        <dbReference type="EMBL" id="HJF95004.1"/>
    </source>
</evidence>
<protein>
    <recommendedName>
        <fullName evidence="4">DUF2178 domain-containing protein</fullName>
    </recommendedName>
</protein>
<keyword evidence="1" id="KW-1133">Transmembrane helix</keyword>
<dbReference type="AlphaFoldDB" id="A0A921LF21"/>
<feature type="transmembrane region" description="Helical" evidence="1">
    <location>
        <begin position="125"/>
        <end position="145"/>
    </location>
</feature>
<keyword evidence="1" id="KW-0812">Transmembrane</keyword>
<reference evidence="2" key="1">
    <citation type="journal article" date="2021" name="PeerJ">
        <title>Extensive microbial diversity within the chicken gut microbiome revealed by metagenomics and culture.</title>
        <authorList>
            <person name="Gilroy R."/>
            <person name="Ravi A."/>
            <person name="Getino M."/>
            <person name="Pursley I."/>
            <person name="Horton D.L."/>
            <person name="Alikhan N.F."/>
            <person name="Baker D."/>
            <person name="Gharbi K."/>
            <person name="Hall N."/>
            <person name="Watson M."/>
            <person name="Adriaenssens E.M."/>
            <person name="Foster-Nyarko E."/>
            <person name="Jarju S."/>
            <person name="Secka A."/>
            <person name="Antonio M."/>
            <person name="Oren A."/>
            <person name="Chaudhuri R.R."/>
            <person name="La Ragione R."/>
            <person name="Hildebrand F."/>
            <person name="Pallen M.J."/>
        </authorList>
    </citation>
    <scope>NUCLEOTIDE SEQUENCE</scope>
    <source>
        <strain evidence="2">ChiSjej5B23-16112</strain>
    </source>
</reference>
<accession>A0A921LF21</accession>
<gene>
    <name evidence="2" type="ORF">K8V82_09485</name>
</gene>
<comment type="caution">
    <text evidence="2">The sequence shown here is derived from an EMBL/GenBank/DDBJ whole genome shotgun (WGS) entry which is preliminary data.</text>
</comment>
<evidence type="ECO:0000256" key="1">
    <source>
        <dbReference type="SAM" id="Phobius"/>
    </source>
</evidence>
<dbReference type="RefSeq" id="WP_076776024.1">
    <property type="nucleotide sequence ID" value="NZ_CALKQL010000011.1"/>
</dbReference>
<name>A0A921LF21_9FIRM</name>
<evidence type="ECO:0000313" key="3">
    <source>
        <dbReference type="Proteomes" id="UP000769156"/>
    </source>
</evidence>
<proteinExistence type="predicted"/>
<feature type="transmembrane region" description="Helical" evidence="1">
    <location>
        <begin position="54"/>
        <end position="72"/>
    </location>
</feature>